<protein>
    <submittedName>
        <fullName evidence="2">Uncharacterized protein</fullName>
    </submittedName>
</protein>
<feature type="transmembrane region" description="Helical" evidence="1">
    <location>
        <begin position="27"/>
        <end position="53"/>
    </location>
</feature>
<name>A0A0G0MF15_9BACT</name>
<gene>
    <name evidence="2" type="ORF">UT24_C0030G0018</name>
</gene>
<dbReference type="EMBL" id="LBWB01000030">
    <property type="protein sequence ID" value="KKQ98940.1"/>
    <property type="molecule type" value="Genomic_DNA"/>
</dbReference>
<evidence type="ECO:0000313" key="3">
    <source>
        <dbReference type="Proteomes" id="UP000033881"/>
    </source>
</evidence>
<proteinExistence type="predicted"/>
<comment type="caution">
    <text evidence="2">The sequence shown here is derived from an EMBL/GenBank/DDBJ whole genome shotgun (WGS) entry which is preliminary data.</text>
</comment>
<organism evidence="2 3">
    <name type="scientific">Candidatus Woesebacteria bacterium GW2011_GWB1_39_12</name>
    <dbReference type="NCBI Taxonomy" id="1618574"/>
    <lineage>
        <taxon>Bacteria</taxon>
        <taxon>Candidatus Woeseibacteriota</taxon>
    </lineage>
</organism>
<keyword evidence="1" id="KW-0812">Transmembrane</keyword>
<keyword evidence="1" id="KW-1133">Transmembrane helix</keyword>
<accession>A0A0G0MF15</accession>
<dbReference type="Proteomes" id="UP000033881">
    <property type="component" value="Unassembled WGS sequence"/>
</dbReference>
<evidence type="ECO:0000313" key="2">
    <source>
        <dbReference type="EMBL" id="KKQ98940.1"/>
    </source>
</evidence>
<keyword evidence="1" id="KW-0472">Membrane</keyword>
<evidence type="ECO:0000256" key="1">
    <source>
        <dbReference type="SAM" id="Phobius"/>
    </source>
</evidence>
<dbReference type="AlphaFoldDB" id="A0A0G0MF15"/>
<sequence>MKWFKSMVISVNDWSETIEFGENLPAIFLWTATILSGIAAFSATFPLVIVLLVPTTMLFVVACQITADTFHCQDQ</sequence>
<reference evidence="2 3" key="1">
    <citation type="journal article" date="2015" name="Nature">
        <title>rRNA introns, odd ribosomes, and small enigmatic genomes across a large radiation of phyla.</title>
        <authorList>
            <person name="Brown C.T."/>
            <person name="Hug L.A."/>
            <person name="Thomas B.C."/>
            <person name="Sharon I."/>
            <person name="Castelle C.J."/>
            <person name="Singh A."/>
            <person name="Wilkins M.J."/>
            <person name="Williams K.H."/>
            <person name="Banfield J.F."/>
        </authorList>
    </citation>
    <scope>NUCLEOTIDE SEQUENCE [LARGE SCALE GENOMIC DNA]</scope>
</reference>
<dbReference type="STRING" id="1618574.UT24_C0030G0018"/>